<dbReference type="Gene3D" id="3.30.420.140">
    <property type="entry name" value="YqgF/RNase H-like domain"/>
    <property type="match status" value="1"/>
</dbReference>
<dbReference type="GO" id="GO:0003729">
    <property type="term" value="F:mRNA binding"/>
    <property type="evidence" value="ECO:0007669"/>
    <property type="project" value="TreeGrafter"/>
</dbReference>
<dbReference type="FunFam" id="1.10.150.310:FF:000001">
    <property type="entry name" value="RNA-binding transcriptional accessory protein"/>
    <property type="match status" value="1"/>
</dbReference>
<dbReference type="PROSITE" id="PS50889">
    <property type="entry name" value="S4"/>
    <property type="match status" value="1"/>
</dbReference>
<dbReference type="Gene3D" id="2.40.50.140">
    <property type="entry name" value="Nucleic acid-binding proteins"/>
    <property type="match status" value="1"/>
</dbReference>
<dbReference type="GO" id="GO:0006412">
    <property type="term" value="P:translation"/>
    <property type="evidence" value="ECO:0007669"/>
    <property type="project" value="TreeGrafter"/>
</dbReference>
<dbReference type="InterPro" id="IPR012337">
    <property type="entry name" value="RNaseH-like_sf"/>
</dbReference>
<dbReference type="AlphaFoldDB" id="A0A918M2M7"/>
<dbReference type="InterPro" id="IPR050437">
    <property type="entry name" value="Ribos_protein_bS1-like"/>
</dbReference>
<dbReference type="SUPFAM" id="SSF158832">
    <property type="entry name" value="Tex N-terminal region-like"/>
    <property type="match status" value="1"/>
</dbReference>
<dbReference type="InterPro" id="IPR006641">
    <property type="entry name" value="YqgF/RNaseH-like_dom"/>
</dbReference>
<dbReference type="InterPro" id="IPR023319">
    <property type="entry name" value="Tex-like_HTH_dom_sf"/>
</dbReference>
<dbReference type="GO" id="GO:0005737">
    <property type="term" value="C:cytoplasm"/>
    <property type="evidence" value="ECO:0007669"/>
    <property type="project" value="UniProtKB-ARBA"/>
</dbReference>
<dbReference type="RefSeq" id="WP_189548873.1">
    <property type="nucleotide sequence ID" value="NZ_BMTP01000002.1"/>
</dbReference>
<dbReference type="SUPFAM" id="SSF47781">
    <property type="entry name" value="RuvA domain 2-like"/>
    <property type="match status" value="2"/>
</dbReference>
<gene>
    <name evidence="4" type="ORF">GCM10010274_06210</name>
</gene>
<dbReference type="Pfam" id="PF16921">
    <property type="entry name" value="Tex_YqgF"/>
    <property type="match status" value="1"/>
</dbReference>
<dbReference type="CDD" id="cd05685">
    <property type="entry name" value="S1_Tex"/>
    <property type="match status" value="1"/>
</dbReference>
<dbReference type="FunFam" id="3.30.420.140:FF:000001">
    <property type="entry name" value="RNA-binding transcriptional accessory protein"/>
    <property type="match status" value="1"/>
</dbReference>
<dbReference type="Gene3D" id="1.10.10.650">
    <property type="entry name" value="RuvA domain 2-like"/>
    <property type="match status" value="1"/>
</dbReference>
<dbReference type="EMBL" id="BMTP01000002">
    <property type="protein sequence ID" value="GGU22694.1"/>
    <property type="molecule type" value="Genomic_DNA"/>
</dbReference>
<comment type="caution">
    <text evidence="4">The sequence shown here is derived from an EMBL/GenBank/DDBJ whole genome shotgun (WGS) entry which is preliminary data.</text>
</comment>
<dbReference type="Pfam" id="PF12836">
    <property type="entry name" value="HHH_3"/>
    <property type="match status" value="1"/>
</dbReference>
<evidence type="ECO:0000259" key="3">
    <source>
        <dbReference type="PROSITE" id="PS50126"/>
    </source>
</evidence>
<dbReference type="SMART" id="SM00316">
    <property type="entry name" value="S1"/>
    <property type="match status" value="1"/>
</dbReference>
<dbReference type="InterPro" id="IPR044146">
    <property type="entry name" value="S1_Tex"/>
</dbReference>
<dbReference type="Pfam" id="PF22706">
    <property type="entry name" value="Tex_central_region"/>
    <property type="match status" value="1"/>
</dbReference>
<evidence type="ECO:0000256" key="1">
    <source>
        <dbReference type="PROSITE-ProRule" id="PRU00182"/>
    </source>
</evidence>
<proteinExistence type="predicted"/>
<reference evidence="4" key="1">
    <citation type="journal article" date="2014" name="Int. J. Syst. Evol. Microbiol.">
        <title>Complete genome sequence of Corynebacterium casei LMG S-19264T (=DSM 44701T), isolated from a smear-ripened cheese.</title>
        <authorList>
            <consortium name="US DOE Joint Genome Institute (JGI-PGF)"/>
            <person name="Walter F."/>
            <person name="Albersmeier A."/>
            <person name="Kalinowski J."/>
            <person name="Ruckert C."/>
        </authorList>
    </citation>
    <scope>NUCLEOTIDE SEQUENCE</scope>
    <source>
        <strain evidence="4">JCM 4391</strain>
    </source>
</reference>
<dbReference type="InterPro" id="IPR037027">
    <property type="entry name" value="YqgF/RNaseH-like_dom_sf"/>
</dbReference>
<dbReference type="Pfam" id="PF17674">
    <property type="entry name" value="HHH_9"/>
    <property type="match status" value="1"/>
</dbReference>
<dbReference type="SUPFAM" id="SSF53098">
    <property type="entry name" value="Ribonuclease H-like"/>
    <property type="match status" value="1"/>
</dbReference>
<keyword evidence="5" id="KW-1185">Reference proteome</keyword>
<evidence type="ECO:0000256" key="2">
    <source>
        <dbReference type="SAM" id="MobiDB-lite"/>
    </source>
</evidence>
<dbReference type="Gene3D" id="1.10.3500.10">
    <property type="entry name" value="Tex N-terminal region-like"/>
    <property type="match status" value="1"/>
</dbReference>
<dbReference type="InterPro" id="IPR041692">
    <property type="entry name" value="HHH_9"/>
</dbReference>
<dbReference type="Gene3D" id="1.10.150.310">
    <property type="entry name" value="Tex RuvX-like domain-like"/>
    <property type="match status" value="1"/>
</dbReference>
<dbReference type="PANTHER" id="PTHR10724:SF10">
    <property type="entry name" value="S1 RNA-BINDING DOMAIN-CONTAINING PROTEIN 1"/>
    <property type="match status" value="1"/>
</dbReference>
<keyword evidence="1" id="KW-0694">RNA-binding</keyword>
<feature type="domain" description="S1 motif" evidence="3">
    <location>
        <begin position="653"/>
        <end position="722"/>
    </location>
</feature>
<dbReference type="InterPro" id="IPR010994">
    <property type="entry name" value="RuvA_2-like"/>
</dbReference>
<organism evidence="4 5">
    <name type="scientific">Streptomyces lavendofoliae</name>
    <dbReference type="NCBI Taxonomy" id="67314"/>
    <lineage>
        <taxon>Bacteria</taxon>
        <taxon>Bacillati</taxon>
        <taxon>Actinomycetota</taxon>
        <taxon>Actinomycetes</taxon>
        <taxon>Kitasatosporales</taxon>
        <taxon>Streptomycetaceae</taxon>
        <taxon>Streptomyces</taxon>
    </lineage>
</organism>
<dbReference type="SUPFAM" id="SSF50249">
    <property type="entry name" value="Nucleic acid-binding proteins"/>
    <property type="match status" value="1"/>
</dbReference>
<feature type="compositionally biased region" description="Gly residues" evidence="2">
    <location>
        <begin position="731"/>
        <end position="743"/>
    </location>
</feature>
<dbReference type="GO" id="GO:0006139">
    <property type="term" value="P:nucleobase-containing compound metabolic process"/>
    <property type="evidence" value="ECO:0007669"/>
    <property type="project" value="InterPro"/>
</dbReference>
<dbReference type="FunFam" id="1.10.10.650:FF:000001">
    <property type="entry name" value="S1 RNA-binding domain 1"/>
    <property type="match status" value="1"/>
</dbReference>
<accession>A0A918M2M7</accession>
<dbReference type="FunFam" id="2.40.50.140:FF:000051">
    <property type="entry name" value="RNA-binding transcriptional accessory protein"/>
    <property type="match status" value="1"/>
</dbReference>
<dbReference type="Pfam" id="PF09371">
    <property type="entry name" value="Tex_N"/>
    <property type="match status" value="1"/>
</dbReference>
<dbReference type="Proteomes" id="UP000636661">
    <property type="component" value="Unassembled WGS sequence"/>
</dbReference>
<dbReference type="SMART" id="SM00732">
    <property type="entry name" value="YqgFc"/>
    <property type="match status" value="1"/>
</dbReference>
<dbReference type="InterPro" id="IPR023323">
    <property type="entry name" value="Tex-like_dom_sf"/>
</dbReference>
<evidence type="ECO:0000313" key="4">
    <source>
        <dbReference type="EMBL" id="GGU22694.1"/>
    </source>
</evidence>
<protein>
    <submittedName>
        <fullName evidence="4">RNA-binding transcriptional accessory protein</fullName>
    </submittedName>
</protein>
<feature type="compositionally biased region" description="Gly residues" evidence="2">
    <location>
        <begin position="773"/>
        <end position="786"/>
    </location>
</feature>
<dbReference type="Pfam" id="PF00575">
    <property type="entry name" value="S1"/>
    <property type="match status" value="1"/>
</dbReference>
<dbReference type="InterPro" id="IPR032639">
    <property type="entry name" value="Tex_YqgF"/>
</dbReference>
<dbReference type="PANTHER" id="PTHR10724">
    <property type="entry name" value="30S RIBOSOMAL PROTEIN S1"/>
    <property type="match status" value="1"/>
</dbReference>
<name>A0A918M2M7_9ACTN</name>
<evidence type="ECO:0000313" key="5">
    <source>
        <dbReference type="Proteomes" id="UP000636661"/>
    </source>
</evidence>
<sequence>MTTSIEGRIAEELGVRERQVKAAVELLDGGSTVPFIARYRKEATEMLDDAQLRTLEERLRYLRELEDRRAAILDSVREQGKLTEELRARILAADTKARLEDIYLPFKPKRRTKAQIAREAGLEPLADGLLADPSVEPLAAAAAFVDAGKGVADPAAALDGARAILTERFAEDADLIGELRERMWTRGRLVSKVREGKGDAKEGPGAKFADYFDFAEPFTQLPSHRVLAMLRGEKEEVLDLVLEPEEPVEGPSSYEGIVASRFGISQQGRPGDKWLGETVRWAWRTRILVHLGIDLRLRLRTAAEDEAVRVFAANLRDLLLAAPAGTRATLGLDPGYRTGVKVAVVDATGKVVATDTIHPHVPANKWDQSLATLARLAEEHAVELVAIGNGTASRETDKLAGELIARHPELGLTKVMVSEAGASVYSASAFASQELPDLDVSLRGAVSIARRLQDPLAELVKIDPKSIGVGQYQHDLSEVKLSRSLDAVVEDCVNGVGVDVNTASAPLLSRVSGIGAGLAENIVAHRDANGPFRSRRALKDVARLGPKAYEQCAGFLRIRGGDDPLDASSVHPEAYPVVRRMVKTTGGEVASLIGNTPVLRSLRPDDFVDETFGLPTVTDILRELEKPGRDPRPAFRTATFKEGVEKIGDLEAGMVLEGVVTNVAAFGAFVDVGVHQDGLVHVSAMSRNFVKDPREVVKPGDVVRVKVLDIDIPRKRISLTLRLDDAADSGAGSGARAGDGAGTGAPKRERGGRPPRQRQGSGGAGDRGERRGAGSGGGSGGGGRGAGRPSPATAPANSAMADALRKAGLLGGGEGNSRRGR</sequence>
<dbReference type="GO" id="GO:0003735">
    <property type="term" value="F:structural constituent of ribosome"/>
    <property type="evidence" value="ECO:0007669"/>
    <property type="project" value="TreeGrafter"/>
</dbReference>
<dbReference type="InterPro" id="IPR055179">
    <property type="entry name" value="Tex-like_central_region"/>
</dbReference>
<dbReference type="InterPro" id="IPR012340">
    <property type="entry name" value="NA-bd_OB-fold"/>
</dbReference>
<dbReference type="InterPro" id="IPR018974">
    <property type="entry name" value="Tex-like_N"/>
</dbReference>
<reference evidence="4" key="2">
    <citation type="submission" date="2020-09" db="EMBL/GenBank/DDBJ databases">
        <authorList>
            <person name="Sun Q."/>
            <person name="Ohkuma M."/>
        </authorList>
    </citation>
    <scope>NUCLEOTIDE SEQUENCE</scope>
    <source>
        <strain evidence="4">JCM 4391</strain>
    </source>
</reference>
<feature type="region of interest" description="Disordered" evidence="2">
    <location>
        <begin position="726"/>
        <end position="821"/>
    </location>
</feature>
<dbReference type="InterPro" id="IPR003029">
    <property type="entry name" value="S1_domain"/>
</dbReference>
<dbReference type="PROSITE" id="PS50126">
    <property type="entry name" value="S1"/>
    <property type="match status" value="1"/>
</dbReference>